<evidence type="ECO:0000313" key="2">
    <source>
        <dbReference type="Proteomes" id="UP000739565"/>
    </source>
</evidence>
<organism evidence="1 2">
    <name type="scientific">Zwartia hollandica</name>
    <dbReference type="NCBI Taxonomy" id="324606"/>
    <lineage>
        <taxon>Bacteria</taxon>
        <taxon>Pseudomonadati</taxon>
        <taxon>Pseudomonadota</taxon>
        <taxon>Betaproteobacteria</taxon>
        <taxon>Burkholderiales</taxon>
        <taxon>Alcaligenaceae</taxon>
        <taxon>Zwartia</taxon>
    </lineage>
</organism>
<reference evidence="1" key="1">
    <citation type="submission" date="2021-07" db="EMBL/GenBank/DDBJ databases">
        <title>New genus and species of the family Alcaligenaceae.</title>
        <authorList>
            <person name="Hahn M.W."/>
        </authorList>
    </citation>
    <scope>NUCLEOTIDE SEQUENCE</scope>
    <source>
        <strain evidence="1">LF4-65</strain>
    </source>
</reference>
<dbReference type="AlphaFoldDB" id="A0A953N766"/>
<gene>
    <name evidence="1" type="ORF">KZZ10_05920</name>
</gene>
<dbReference type="EMBL" id="JAHXRI010000006">
    <property type="protein sequence ID" value="MBZ1350177.1"/>
    <property type="molecule type" value="Genomic_DNA"/>
</dbReference>
<dbReference type="Proteomes" id="UP000739565">
    <property type="component" value="Unassembled WGS sequence"/>
</dbReference>
<dbReference type="PANTHER" id="PTHR40267:SF1">
    <property type="entry name" value="BLR3294 PROTEIN"/>
    <property type="match status" value="1"/>
</dbReference>
<accession>A0A953N766</accession>
<comment type="caution">
    <text evidence="1">The sequence shown here is derived from an EMBL/GenBank/DDBJ whole genome shotgun (WGS) entry which is preliminary data.</text>
</comment>
<dbReference type="InterPro" id="IPR053714">
    <property type="entry name" value="Iso_Racemase_Enz_sf"/>
</dbReference>
<dbReference type="PIRSF" id="PIRSF015736">
    <property type="entry name" value="MI"/>
    <property type="match status" value="1"/>
</dbReference>
<proteinExistence type="predicted"/>
<dbReference type="InterPro" id="IPR026286">
    <property type="entry name" value="MaiA/AMDase"/>
</dbReference>
<dbReference type="PANTHER" id="PTHR40267">
    <property type="entry name" value="BLR3294 PROTEIN"/>
    <property type="match status" value="1"/>
</dbReference>
<evidence type="ECO:0000313" key="1">
    <source>
        <dbReference type="EMBL" id="MBZ1350177.1"/>
    </source>
</evidence>
<name>A0A953N766_9BURK</name>
<protein>
    <submittedName>
        <fullName evidence="1">Aspartate/glutamate racemase family protein</fullName>
    </submittedName>
</protein>
<dbReference type="Gene3D" id="3.40.50.12500">
    <property type="match status" value="1"/>
</dbReference>
<dbReference type="Pfam" id="PF17645">
    <property type="entry name" value="Amdase"/>
    <property type="match status" value="1"/>
</dbReference>
<sequence>MSTATTAATTNGLSAGARLAGKPIRVGLMVPINNTTMEGELLGWLPEGSTVRTLRIPRGKGLLTEETLPAYKEAAVELAKQFNESPVDVIAYGCTAAGFILGPKGDAEIAERLSETTGKPVVTTARSMVQALQAIGAQNISLLTPYQDDVNIRLRAFLQSGDIDVEHFDSFYAADVVALGQITENQVDDRAKPLCKGDVDAMFIACSQLPTLNVVDPLSKQWGKPVLSSIQVTAQYAMQAVGKK</sequence>
<keyword evidence="2" id="KW-1185">Reference proteome</keyword>
<dbReference type="RefSeq" id="WP_259660569.1">
    <property type="nucleotide sequence ID" value="NZ_JAHXRI010000006.1"/>
</dbReference>